<evidence type="ECO:0000313" key="5">
    <source>
        <dbReference type="EMBL" id="RKL19573.1"/>
    </source>
</evidence>
<dbReference type="Proteomes" id="UP000283569">
    <property type="component" value="Unassembled WGS sequence"/>
</dbReference>
<gene>
    <name evidence="5" type="ORF">BFJ72_g15160</name>
</gene>
<dbReference type="GO" id="GO:0051287">
    <property type="term" value="F:NAD binding"/>
    <property type="evidence" value="ECO:0007669"/>
    <property type="project" value="InterPro"/>
</dbReference>
<dbReference type="Gene3D" id="3.10.450.50">
    <property type="match status" value="1"/>
</dbReference>
<evidence type="ECO:0000313" key="6">
    <source>
        <dbReference type="Proteomes" id="UP000283569"/>
    </source>
</evidence>
<dbReference type="InterPro" id="IPR037401">
    <property type="entry name" value="SnoaL-like"/>
</dbReference>
<dbReference type="GO" id="GO:0046872">
    <property type="term" value="F:metal ion binding"/>
    <property type="evidence" value="ECO:0007669"/>
    <property type="project" value="UniProtKB-KW"/>
</dbReference>
<keyword evidence="3" id="KW-0520">NAD</keyword>
<reference evidence="5 6" key="1">
    <citation type="journal article" date="2018" name="Sci. Rep.">
        <title>Characterisation of pathogen-specific regions and novel effector candidates in Fusarium oxysporum f. sp. cepae.</title>
        <authorList>
            <person name="Armitage A.D."/>
            <person name="Taylor A."/>
            <person name="Sobczyk M.K."/>
            <person name="Baxter L."/>
            <person name="Greenfield B.P."/>
            <person name="Bates H.J."/>
            <person name="Wilson F."/>
            <person name="Jackson A.C."/>
            <person name="Ott S."/>
            <person name="Harrison R.J."/>
            <person name="Clarkson J.P."/>
        </authorList>
    </citation>
    <scope>NUCLEOTIDE SEQUENCE [LARGE SCALE GENOMIC DNA]</scope>
    <source>
        <strain evidence="5 6">Fp_A8</strain>
    </source>
</reference>
<dbReference type="PANTHER" id="PTHR30004:SF6">
    <property type="entry name" value="D-THREONATE 4-PHOSPHATE DEHYDROGENASE"/>
    <property type="match status" value="1"/>
</dbReference>
<evidence type="ECO:0000256" key="1">
    <source>
        <dbReference type="ARBA" id="ARBA00022723"/>
    </source>
</evidence>
<dbReference type="SUPFAM" id="SSF54427">
    <property type="entry name" value="NTF2-like"/>
    <property type="match status" value="1"/>
</dbReference>
<feature type="domain" description="SnoaL-like" evidence="4">
    <location>
        <begin position="3"/>
        <end position="129"/>
    </location>
</feature>
<keyword evidence="1" id="KW-0479">Metal-binding</keyword>
<evidence type="ECO:0000256" key="2">
    <source>
        <dbReference type="ARBA" id="ARBA00023002"/>
    </source>
</evidence>
<dbReference type="Gene3D" id="3.40.718.10">
    <property type="entry name" value="Isopropylmalate Dehydrogenase"/>
    <property type="match status" value="1"/>
</dbReference>
<dbReference type="InterPro" id="IPR005255">
    <property type="entry name" value="PdxA_fam"/>
</dbReference>
<dbReference type="Pfam" id="PF04166">
    <property type="entry name" value="PdxA"/>
    <property type="match status" value="1"/>
</dbReference>
<proteinExistence type="predicted"/>
<sequence>MEKLSLRDQLLDFNASYTRCIDSDNLESWPGFFADVCHYRVTSAENDRTGLAAGLMYATSRAMLEDRISALRHANVYERQTYRHMVGLPHVVRSDANEAECETPFLVVRIVQGDETFLYATGLYKDPLRHPVGRSPVTQGTVSRIAIPVGDPNGIGPEIALKTVAAYAGRDDVALTLFGPANVLRDTADMLGLGEALAVASVEPSAPVLQDGFRPGEINAQAGAAAVDAATRAIEATQRGRFDAVVAAPHHETAIAQAGIVFSGYPSLVARVCGQPEDSVFLLLIGGGLRIVHVTLHESVQHALGRLSPELVADAARAGVRTLARLGIDTPRIALMGINPHAGEGGLFGTEDGAITEPAAAQLRAEGFDLTGPAGGDMLLASRAHDLYVAIFHDQGHIPIKLLSPQRASAISIGADVLLSSVGHGSAMDIAGKGVASARAMIETVAMLGHVTAPATTKGKAP</sequence>
<dbReference type="EMBL" id="MRDB01000195">
    <property type="protein sequence ID" value="RKL19573.1"/>
    <property type="molecule type" value="Genomic_DNA"/>
</dbReference>
<evidence type="ECO:0000259" key="4">
    <source>
        <dbReference type="Pfam" id="PF13577"/>
    </source>
</evidence>
<evidence type="ECO:0000256" key="3">
    <source>
        <dbReference type="ARBA" id="ARBA00023027"/>
    </source>
</evidence>
<comment type="caution">
    <text evidence="5">The sequence shown here is derived from an EMBL/GenBank/DDBJ whole genome shotgun (WGS) entry which is preliminary data.</text>
</comment>
<dbReference type="PANTHER" id="PTHR30004">
    <property type="entry name" value="4-HYDROXYTHREONINE-4-PHOSPHATE DEHYDROGENASE"/>
    <property type="match status" value="1"/>
</dbReference>
<organism evidence="5 6">
    <name type="scientific">Gibberella intermedia</name>
    <name type="common">Bulb rot disease fungus</name>
    <name type="synonym">Fusarium proliferatum</name>
    <dbReference type="NCBI Taxonomy" id="948311"/>
    <lineage>
        <taxon>Eukaryota</taxon>
        <taxon>Fungi</taxon>
        <taxon>Dikarya</taxon>
        <taxon>Ascomycota</taxon>
        <taxon>Pezizomycotina</taxon>
        <taxon>Sordariomycetes</taxon>
        <taxon>Hypocreomycetidae</taxon>
        <taxon>Hypocreales</taxon>
        <taxon>Nectriaceae</taxon>
        <taxon>Fusarium</taxon>
        <taxon>Fusarium fujikuroi species complex</taxon>
    </lineage>
</organism>
<dbReference type="InterPro" id="IPR032710">
    <property type="entry name" value="NTF2-like_dom_sf"/>
</dbReference>
<protein>
    <submittedName>
        <fullName evidence="5">1,2-dihydroxy-3,5-cyclohexadiene-1, 4-dicarboxylate dehydrogenase</fullName>
    </submittedName>
</protein>
<accession>A0A420RRE7</accession>
<dbReference type="GO" id="GO:0016491">
    <property type="term" value="F:oxidoreductase activity"/>
    <property type="evidence" value="ECO:0007669"/>
    <property type="project" value="UniProtKB-KW"/>
</dbReference>
<dbReference type="AlphaFoldDB" id="A0A420RRE7"/>
<keyword evidence="2" id="KW-0560">Oxidoreductase</keyword>
<dbReference type="Pfam" id="PF13577">
    <property type="entry name" value="SnoaL_4"/>
    <property type="match status" value="1"/>
</dbReference>
<name>A0A420RRE7_GIBIN</name>
<dbReference type="SUPFAM" id="SSF53659">
    <property type="entry name" value="Isocitrate/Isopropylmalate dehydrogenase-like"/>
    <property type="match status" value="1"/>
</dbReference>